<feature type="signal peptide" evidence="6">
    <location>
        <begin position="1"/>
        <end position="32"/>
    </location>
</feature>
<feature type="transmembrane region" description="Helical" evidence="5">
    <location>
        <begin position="765"/>
        <end position="791"/>
    </location>
</feature>
<feature type="transmembrane region" description="Helical" evidence="5">
    <location>
        <begin position="973"/>
        <end position="993"/>
    </location>
</feature>
<evidence type="ECO:0000256" key="5">
    <source>
        <dbReference type="SAM" id="Phobius"/>
    </source>
</evidence>
<name>A0A6J8A9X3_MYTCO</name>
<feature type="transmembrane region" description="Helical" evidence="5">
    <location>
        <begin position="834"/>
        <end position="857"/>
    </location>
</feature>
<accession>A0A6J8A9X3</accession>
<feature type="domain" description="G-protein coupled receptors family 2 profile 2" evidence="7">
    <location>
        <begin position="767"/>
        <end position="1022"/>
    </location>
</feature>
<evidence type="ECO:0000259" key="7">
    <source>
        <dbReference type="PROSITE" id="PS50261"/>
    </source>
</evidence>
<protein>
    <recommendedName>
        <fullName evidence="7">G-protein coupled receptors family 2 profile 2 domain-containing protein</fullName>
    </recommendedName>
</protein>
<dbReference type="InterPro" id="IPR017981">
    <property type="entry name" value="GPCR_2-like_7TM"/>
</dbReference>
<reference evidence="8 9" key="1">
    <citation type="submission" date="2020-06" db="EMBL/GenBank/DDBJ databases">
        <authorList>
            <person name="Li R."/>
            <person name="Bekaert M."/>
        </authorList>
    </citation>
    <scope>NUCLEOTIDE SEQUENCE [LARGE SCALE GENOMIC DNA]</scope>
    <source>
        <strain evidence="9">wild</strain>
    </source>
</reference>
<keyword evidence="6" id="KW-0732">Signal</keyword>
<proteinExistence type="predicted"/>
<gene>
    <name evidence="8" type="ORF">MCOR_4935</name>
</gene>
<dbReference type="Gene3D" id="1.20.1070.10">
    <property type="entry name" value="Rhodopsin 7-helix transmembrane proteins"/>
    <property type="match status" value="1"/>
</dbReference>
<dbReference type="OrthoDB" id="6053514at2759"/>
<dbReference type="PROSITE" id="PS50261">
    <property type="entry name" value="G_PROTEIN_RECEP_F2_4"/>
    <property type="match status" value="1"/>
</dbReference>
<dbReference type="CDD" id="cd15039">
    <property type="entry name" value="7tmB3_Methuselah-like"/>
    <property type="match status" value="1"/>
</dbReference>
<dbReference type="PANTHER" id="PTHR45902:SF1">
    <property type="entry name" value="LATROPHILIN RECEPTOR-LIKE PROTEIN A"/>
    <property type="match status" value="1"/>
</dbReference>
<evidence type="ECO:0000313" key="9">
    <source>
        <dbReference type="Proteomes" id="UP000507470"/>
    </source>
</evidence>
<organism evidence="8 9">
    <name type="scientific">Mytilus coruscus</name>
    <name type="common">Sea mussel</name>
    <dbReference type="NCBI Taxonomy" id="42192"/>
    <lineage>
        <taxon>Eukaryota</taxon>
        <taxon>Metazoa</taxon>
        <taxon>Spiralia</taxon>
        <taxon>Lophotrochozoa</taxon>
        <taxon>Mollusca</taxon>
        <taxon>Bivalvia</taxon>
        <taxon>Autobranchia</taxon>
        <taxon>Pteriomorphia</taxon>
        <taxon>Mytilida</taxon>
        <taxon>Mytiloidea</taxon>
        <taxon>Mytilidae</taxon>
        <taxon>Mytilinae</taxon>
        <taxon>Mytilus</taxon>
    </lineage>
</organism>
<evidence type="ECO:0000256" key="6">
    <source>
        <dbReference type="SAM" id="SignalP"/>
    </source>
</evidence>
<evidence type="ECO:0000256" key="3">
    <source>
        <dbReference type="ARBA" id="ARBA00022989"/>
    </source>
</evidence>
<dbReference type="Proteomes" id="UP000507470">
    <property type="component" value="Unassembled WGS sequence"/>
</dbReference>
<dbReference type="InterPro" id="IPR053231">
    <property type="entry name" value="GPCR_LN-TM7"/>
</dbReference>
<dbReference type="PANTHER" id="PTHR45902">
    <property type="entry name" value="LATROPHILIN RECEPTOR-LIKE PROTEIN A"/>
    <property type="match status" value="1"/>
</dbReference>
<evidence type="ECO:0000313" key="8">
    <source>
        <dbReference type="EMBL" id="CAC5363550.1"/>
    </source>
</evidence>
<feature type="transmembrane region" description="Helical" evidence="5">
    <location>
        <begin position="922"/>
        <end position="945"/>
    </location>
</feature>
<keyword evidence="4 5" id="KW-0472">Membrane</keyword>
<feature type="transmembrane region" description="Helical" evidence="5">
    <location>
        <begin position="999"/>
        <end position="1020"/>
    </location>
</feature>
<sequence>MIINRLRPSMMNLQLTLLELVFSVLLSSIVMSRLTLDNVNITNIIYQYSSLCGPNYAENKKTMYFPQITEEYSMCPVCYNDNRCYIDNNCCPQQGLKYKKTKCLKAIVHLPNNMSSFGYEYEMVNTCPYGSDLSYECTKPRDIYDSIRYPPVTDQTYTSFKNQFCAMCYNIKEFIPWKIDIPCNIKYDIFSTVNDIVEKALKNNCIISFFPSNKIRNNVKKCSGHQFIETCNVTGTLDSYNKDIDFACQTLNNPFPPYKSIFCHMCNPPEKTSARQITSCNETGLWTTYAKDIEKACNENIYVETTFPYKNIYCYICNTNESVIMRNKNLYTVDIPIENVFTYNWYNERELVAHEFVHESGIRFTDVTKNCKNLYKKLKYKIDCKVPIPFNLLNPNMSNPLLSQVQSYHCNLTGNDDQYKNITLCKKDRKNLTYCEADSEFDLQWACETHLRGIIIQSEKLYYHYTVCGTHLKDFLVYDDGIPLDIEQYVKDNLACDLFNCMDDRKLYPLQYILCNCCSMVLTHSPGGGTWDIFSRKYFTPNCKLNEIYDSLKQRCRQTDCFLGKQLIGDSCEQYLPTSLYSQPLAYVFPFGLTSSDIHSEITQNLQNDLNEMFSTLTLMCIKPKTKSSSYFVQIDILILSNKSIADIEQILIDYSSRLFKSSDKMNITVKYDYQSILTNENTEFENTSACVKRNRSLISNLLVCRHVLFTQREYRLSTKDNEIILDDYDAKFRFYEYHIDSEKNLRICIEDFNRIVNLDDKNDVIYLAIMITCTVISVLCLLATLITYCLFSSLKTLPGKNIMSLVFSLLVYNILYLILIIVDDTDTTVCQVIGIVIHFFLLSTFGCFTMGTVHMFRIFGHDSLSSTLKANQSSNTFKIYTASAYGSAAAIVVINIIVLRINTGTFTGYGYNNKCFISNVQSFIATVLVPLVITFIINIILYSITTYKLYKKIYSKSAVSAVSKTNKKEISIFIKLFTTTGCSWILLLINYFVNKTPISIAIAGLNGFQGLYIFIAYIFNERIYRMYKSKIIELTAQKSQSTIMTSLPRSQQTSSENDDV</sequence>
<comment type="subcellular location">
    <subcellularLocation>
        <location evidence="1">Membrane</location>
        <topology evidence="1">Multi-pass membrane protein</topology>
    </subcellularLocation>
</comment>
<dbReference type="InterPro" id="IPR000832">
    <property type="entry name" value="GPCR_2_secretin-like"/>
</dbReference>
<evidence type="ECO:0000256" key="2">
    <source>
        <dbReference type="ARBA" id="ARBA00022692"/>
    </source>
</evidence>
<dbReference type="AlphaFoldDB" id="A0A6J8A9X3"/>
<feature type="transmembrane region" description="Helical" evidence="5">
    <location>
        <begin position="803"/>
        <end position="822"/>
    </location>
</feature>
<keyword evidence="2 5" id="KW-0812">Transmembrane</keyword>
<keyword evidence="9" id="KW-1185">Reference proteome</keyword>
<feature type="chain" id="PRO_5026834392" description="G-protein coupled receptors family 2 profile 2 domain-containing protein" evidence="6">
    <location>
        <begin position="33"/>
        <end position="1061"/>
    </location>
</feature>
<dbReference type="EMBL" id="CACVKT020000887">
    <property type="protein sequence ID" value="CAC5363550.1"/>
    <property type="molecule type" value="Genomic_DNA"/>
</dbReference>
<evidence type="ECO:0000256" key="4">
    <source>
        <dbReference type="ARBA" id="ARBA00023136"/>
    </source>
</evidence>
<feature type="transmembrane region" description="Helical" evidence="5">
    <location>
        <begin position="878"/>
        <end position="902"/>
    </location>
</feature>
<dbReference type="Pfam" id="PF00002">
    <property type="entry name" value="7tm_2"/>
    <property type="match status" value="1"/>
</dbReference>
<evidence type="ECO:0000256" key="1">
    <source>
        <dbReference type="ARBA" id="ARBA00004141"/>
    </source>
</evidence>
<dbReference type="GO" id="GO:0004930">
    <property type="term" value="F:G protein-coupled receptor activity"/>
    <property type="evidence" value="ECO:0007669"/>
    <property type="project" value="InterPro"/>
</dbReference>
<dbReference type="GO" id="GO:0016020">
    <property type="term" value="C:membrane"/>
    <property type="evidence" value="ECO:0007669"/>
    <property type="project" value="UniProtKB-SubCell"/>
</dbReference>
<keyword evidence="3 5" id="KW-1133">Transmembrane helix</keyword>
<dbReference type="GO" id="GO:0007166">
    <property type="term" value="P:cell surface receptor signaling pathway"/>
    <property type="evidence" value="ECO:0007669"/>
    <property type="project" value="InterPro"/>
</dbReference>